<accession>A0A3B1BR59</accession>
<reference evidence="2" key="1">
    <citation type="submission" date="2018-06" db="EMBL/GenBank/DDBJ databases">
        <authorList>
            <person name="Zhirakovskaya E."/>
        </authorList>
    </citation>
    <scope>NUCLEOTIDE SEQUENCE</scope>
</reference>
<feature type="transmembrane region" description="Helical" evidence="1">
    <location>
        <begin position="32"/>
        <end position="53"/>
    </location>
</feature>
<organism evidence="2">
    <name type="scientific">hydrothermal vent metagenome</name>
    <dbReference type="NCBI Taxonomy" id="652676"/>
    <lineage>
        <taxon>unclassified sequences</taxon>
        <taxon>metagenomes</taxon>
        <taxon>ecological metagenomes</taxon>
    </lineage>
</organism>
<evidence type="ECO:0000313" key="2">
    <source>
        <dbReference type="EMBL" id="VAX08795.1"/>
    </source>
</evidence>
<protein>
    <submittedName>
        <fullName evidence="2">Uncharacterized protein</fullName>
    </submittedName>
</protein>
<evidence type="ECO:0000256" key="1">
    <source>
        <dbReference type="SAM" id="Phobius"/>
    </source>
</evidence>
<dbReference type="AlphaFoldDB" id="A0A3B1BR59"/>
<keyword evidence="1" id="KW-0812">Transmembrane</keyword>
<keyword evidence="1" id="KW-0472">Membrane</keyword>
<keyword evidence="1" id="KW-1133">Transmembrane helix</keyword>
<dbReference type="EMBL" id="UOFX01000041">
    <property type="protein sequence ID" value="VAX08795.1"/>
    <property type="molecule type" value="Genomic_DNA"/>
</dbReference>
<sequence>MLVYPLRHKGAVGSREWFWHGVYVCYCTGNLLIYHCNFIFALGVLECWFCGMLNMRG</sequence>
<name>A0A3B1BR59_9ZZZZ</name>
<proteinExistence type="predicted"/>
<gene>
    <name evidence="2" type="ORF">MNBD_GAMMA26-1071</name>
</gene>